<proteinExistence type="predicted"/>
<evidence type="ECO:0000313" key="2">
    <source>
        <dbReference type="Proteomes" id="UP000838763"/>
    </source>
</evidence>
<organism evidence="1 2">
    <name type="scientific">Parascedosporium putredinis</name>
    <dbReference type="NCBI Taxonomy" id="1442378"/>
    <lineage>
        <taxon>Eukaryota</taxon>
        <taxon>Fungi</taxon>
        <taxon>Dikarya</taxon>
        <taxon>Ascomycota</taxon>
        <taxon>Pezizomycotina</taxon>
        <taxon>Sordariomycetes</taxon>
        <taxon>Hypocreomycetidae</taxon>
        <taxon>Microascales</taxon>
        <taxon>Microascaceae</taxon>
        <taxon>Parascedosporium</taxon>
    </lineage>
</organism>
<name>A0A9P1H3Y8_9PEZI</name>
<dbReference type="AlphaFoldDB" id="A0A9P1H3Y8"/>
<accession>A0A9P1H3Y8</accession>
<dbReference type="GO" id="GO:0003824">
    <property type="term" value="F:catalytic activity"/>
    <property type="evidence" value="ECO:0007669"/>
    <property type="project" value="InterPro"/>
</dbReference>
<dbReference type="GO" id="GO:0009116">
    <property type="term" value="P:nucleoside metabolic process"/>
    <property type="evidence" value="ECO:0007669"/>
    <property type="project" value="InterPro"/>
</dbReference>
<protein>
    <submittedName>
        <fullName evidence="1">Uncharacterized protein</fullName>
    </submittedName>
</protein>
<dbReference type="EMBL" id="CALLCH030000012">
    <property type="protein sequence ID" value="CAI4215568.1"/>
    <property type="molecule type" value="Genomic_DNA"/>
</dbReference>
<sequence length="134" mass="15132">MAQRYQQQVTVGWIAPMALELTPALAVLENYEQVATDDEMTYYVGKIGAHFVVVTVCPRIGTTQAASTVTHMPQLGGQQKRDFSDPGGKNDYLFPDRYLHQVEDKLCKLLILFQTDPEPRDMATRHALTRTQPH</sequence>
<dbReference type="SUPFAM" id="SSF53167">
    <property type="entry name" value="Purine and uridine phosphorylases"/>
    <property type="match status" value="1"/>
</dbReference>
<dbReference type="InterPro" id="IPR035994">
    <property type="entry name" value="Nucleoside_phosphorylase_sf"/>
</dbReference>
<comment type="caution">
    <text evidence="1">The sequence shown here is derived from an EMBL/GenBank/DDBJ whole genome shotgun (WGS) entry which is preliminary data.</text>
</comment>
<evidence type="ECO:0000313" key="1">
    <source>
        <dbReference type="EMBL" id="CAI4215568.1"/>
    </source>
</evidence>
<gene>
    <name evidence="1" type="ORF">PPNO1_LOCUS5276</name>
</gene>
<dbReference type="OrthoDB" id="20872at2759"/>
<dbReference type="Gene3D" id="3.40.50.1580">
    <property type="entry name" value="Nucleoside phosphorylase domain"/>
    <property type="match status" value="1"/>
</dbReference>
<keyword evidence="2" id="KW-1185">Reference proteome</keyword>
<reference evidence="1" key="1">
    <citation type="submission" date="2022-11" db="EMBL/GenBank/DDBJ databases">
        <authorList>
            <person name="Scott C."/>
            <person name="Bruce N."/>
        </authorList>
    </citation>
    <scope>NUCLEOTIDE SEQUENCE</scope>
</reference>
<dbReference type="Proteomes" id="UP000838763">
    <property type="component" value="Unassembled WGS sequence"/>
</dbReference>